<proteinExistence type="predicted"/>
<dbReference type="AlphaFoldDB" id="A0A927HHL9"/>
<evidence type="ECO:0000256" key="1">
    <source>
        <dbReference type="ARBA" id="ARBA00022679"/>
    </source>
</evidence>
<comment type="caution">
    <text evidence="3">The sequence shown here is derived from an EMBL/GenBank/DDBJ whole genome shotgun (WGS) entry which is preliminary data.</text>
</comment>
<dbReference type="CDD" id="cd03809">
    <property type="entry name" value="GT4_MtfB-like"/>
    <property type="match status" value="1"/>
</dbReference>
<dbReference type="Pfam" id="PF00534">
    <property type="entry name" value="Glycos_transf_1"/>
    <property type="match status" value="1"/>
</dbReference>
<reference evidence="3" key="1">
    <citation type="submission" date="2020-08" db="EMBL/GenBank/DDBJ databases">
        <title>Sulfitobacter aestuariivivens sp. nov., isolated from a tidal flat.</title>
        <authorList>
            <person name="Park S."/>
            <person name="Yoon J.-H."/>
        </authorList>
    </citation>
    <scope>NUCLEOTIDE SEQUENCE</scope>
    <source>
        <strain evidence="3">TSTF-M16</strain>
    </source>
</reference>
<protein>
    <submittedName>
        <fullName evidence="3">Glycosyltransferase family 4 protein</fullName>
    </submittedName>
</protein>
<dbReference type="GO" id="GO:0009103">
    <property type="term" value="P:lipopolysaccharide biosynthetic process"/>
    <property type="evidence" value="ECO:0007669"/>
    <property type="project" value="TreeGrafter"/>
</dbReference>
<evidence type="ECO:0000313" key="3">
    <source>
        <dbReference type="EMBL" id="MBD3665395.1"/>
    </source>
</evidence>
<evidence type="ECO:0000259" key="2">
    <source>
        <dbReference type="Pfam" id="PF00534"/>
    </source>
</evidence>
<dbReference type="Proteomes" id="UP000635142">
    <property type="component" value="Unassembled WGS sequence"/>
</dbReference>
<dbReference type="EMBL" id="JACTAG010000002">
    <property type="protein sequence ID" value="MBD3665395.1"/>
    <property type="molecule type" value="Genomic_DNA"/>
</dbReference>
<feature type="domain" description="Glycosyl transferase family 1" evidence="2">
    <location>
        <begin position="183"/>
        <end position="330"/>
    </location>
</feature>
<dbReference type="InterPro" id="IPR001296">
    <property type="entry name" value="Glyco_trans_1"/>
</dbReference>
<keyword evidence="1" id="KW-0808">Transferase</keyword>
<dbReference type="PANTHER" id="PTHR46401">
    <property type="entry name" value="GLYCOSYLTRANSFERASE WBBK-RELATED"/>
    <property type="match status" value="1"/>
</dbReference>
<dbReference type="PANTHER" id="PTHR46401:SF2">
    <property type="entry name" value="GLYCOSYLTRANSFERASE WBBK-RELATED"/>
    <property type="match status" value="1"/>
</dbReference>
<accession>A0A927HHL9</accession>
<gene>
    <name evidence="3" type="ORF">H9Q16_15770</name>
</gene>
<dbReference type="GO" id="GO:0016757">
    <property type="term" value="F:glycosyltransferase activity"/>
    <property type="evidence" value="ECO:0007669"/>
    <property type="project" value="InterPro"/>
</dbReference>
<evidence type="ECO:0000313" key="4">
    <source>
        <dbReference type="Proteomes" id="UP000635142"/>
    </source>
</evidence>
<organism evidence="3 4">
    <name type="scientific">Sulfitobacter aestuariivivens</name>
    <dbReference type="NCBI Taxonomy" id="2766981"/>
    <lineage>
        <taxon>Bacteria</taxon>
        <taxon>Pseudomonadati</taxon>
        <taxon>Pseudomonadota</taxon>
        <taxon>Alphaproteobacteria</taxon>
        <taxon>Rhodobacterales</taxon>
        <taxon>Roseobacteraceae</taxon>
        <taxon>Sulfitobacter</taxon>
    </lineage>
</organism>
<dbReference type="Gene3D" id="3.40.50.2000">
    <property type="entry name" value="Glycogen Phosphorylase B"/>
    <property type="match status" value="2"/>
</dbReference>
<dbReference type="RefSeq" id="WP_191076374.1">
    <property type="nucleotide sequence ID" value="NZ_JACTAG010000002.1"/>
</dbReference>
<dbReference type="SUPFAM" id="SSF53756">
    <property type="entry name" value="UDP-Glycosyltransferase/glycogen phosphorylase"/>
    <property type="match status" value="1"/>
</dbReference>
<name>A0A927HHL9_9RHOB</name>
<sequence length="365" mass="39416">MKVYVNGRFLTQPLSGVQRYAREITDALDRSLPPGREVTVLVPHPVTFPDWKHLSARVVPGGVGHLWEQTTLYQASRDGILISLGNAGPVRHPAQVVCLHDAHLYEMPQAYGIRYRMVHRKLRPLLARRASALLTVSHTSATALARYLGLPGHLFHIVSNSAAHILRLPCDALAPARHGLEAGRYLLSVGNLSPNKNLARLCAAHAACDVNVPPLAIAGGFAPGVARARDAGLRARVSLLGRVPDSDLRGLYEGAAGFVFPSLNEGFGIPALEAMQLGVPVLAARSGALPEVLGHAALWFDPKSTSDMVRAITKFAKLDKAARSVMRKNGLARAAHYSWDESANAVWRIVQDVAARQTSSLRRAV</sequence>
<keyword evidence="4" id="KW-1185">Reference proteome</keyword>